<keyword evidence="1" id="KW-1133">Transmembrane helix</keyword>
<accession>A0A1M6KNM4</accession>
<keyword evidence="3" id="KW-1185">Reference proteome</keyword>
<dbReference type="RefSeq" id="WP_072987313.1">
    <property type="nucleotide sequence ID" value="NZ_FQZB01000009.1"/>
</dbReference>
<feature type="transmembrane region" description="Helical" evidence="1">
    <location>
        <begin position="7"/>
        <end position="30"/>
    </location>
</feature>
<protein>
    <submittedName>
        <fullName evidence="2">YggT family protein</fullName>
    </submittedName>
</protein>
<dbReference type="OrthoDB" id="283553at2"/>
<keyword evidence="1" id="KW-0812">Transmembrane</keyword>
<keyword evidence="1" id="KW-0472">Membrane</keyword>
<dbReference type="InterPro" id="IPR003425">
    <property type="entry name" value="CCB3/YggT"/>
</dbReference>
<sequence length="89" mass="10561">MIYILVLFFRLLFSCIELVILLDCIFSFIYPYDSNNKYVRLVRDIADPILEPFRKLQNKYINGLNIDLSPIFALIALSLIRRILFVFII</sequence>
<dbReference type="GO" id="GO:0016020">
    <property type="term" value="C:membrane"/>
    <property type="evidence" value="ECO:0007669"/>
    <property type="project" value="InterPro"/>
</dbReference>
<reference evidence="2 3" key="1">
    <citation type="submission" date="2016-11" db="EMBL/GenBank/DDBJ databases">
        <authorList>
            <person name="Jaros S."/>
            <person name="Januszkiewicz K."/>
            <person name="Wedrychowicz H."/>
        </authorList>
    </citation>
    <scope>NUCLEOTIDE SEQUENCE [LARGE SCALE GENOMIC DNA]</scope>
    <source>
        <strain evidence="2 3">DSM 21758</strain>
    </source>
</reference>
<name>A0A1M6KNM4_9CLOT</name>
<dbReference type="Pfam" id="PF02325">
    <property type="entry name" value="CCB3_YggT"/>
    <property type="match status" value="1"/>
</dbReference>
<dbReference type="AlphaFoldDB" id="A0A1M6KNM4"/>
<organism evidence="2 3">
    <name type="scientific">Clostridium cavendishii DSM 21758</name>
    <dbReference type="NCBI Taxonomy" id="1121302"/>
    <lineage>
        <taxon>Bacteria</taxon>
        <taxon>Bacillati</taxon>
        <taxon>Bacillota</taxon>
        <taxon>Clostridia</taxon>
        <taxon>Eubacteriales</taxon>
        <taxon>Clostridiaceae</taxon>
        <taxon>Clostridium</taxon>
    </lineage>
</organism>
<evidence type="ECO:0000256" key="1">
    <source>
        <dbReference type="SAM" id="Phobius"/>
    </source>
</evidence>
<dbReference type="Proteomes" id="UP000184310">
    <property type="component" value="Unassembled WGS sequence"/>
</dbReference>
<dbReference type="STRING" id="1121302.SAMN02745163_02252"/>
<evidence type="ECO:0000313" key="2">
    <source>
        <dbReference type="EMBL" id="SHJ60598.1"/>
    </source>
</evidence>
<dbReference type="EMBL" id="FQZB01000009">
    <property type="protein sequence ID" value="SHJ60598.1"/>
    <property type="molecule type" value="Genomic_DNA"/>
</dbReference>
<evidence type="ECO:0000313" key="3">
    <source>
        <dbReference type="Proteomes" id="UP000184310"/>
    </source>
</evidence>
<gene>
    <name evidence="2" type="ORF">SAMN02745163_02252</name>
</gene>
<proteinExistence type="predicted"/>
<feature type="transmembrane region" description="Helical" evidence="1">
    <location>
        <begin position="68"/>
        <end position="88"/>
    </location>
</feature>